<feature type="compositionally biased region" description="Basic and acidic residues" evidence="1">
    <location>
        <begin position="63"/>
        <end position="81"/>
    </location>
</feature>
<keyword evidence="2" id="KW-1133">Transmembrane helix</keyword>
<organism evidence="4 5">
    <name type="scientific">Mesocestoides corti</name>
    <name type="common">Flatworm</name>
    <dbReference type="NCBI Taxonomy" id="53468"/>
    <lineage>
        <taxon>Eukaryota</taxon>
        <taxon>Metazoa</taxon>
        <taxon>Spiralia</taxon>
        <taxon>Lophotrochozoa</taxon>
        <taxon>Platyhelminthes</taxon>
        <taxon>Cestoda</taxon>
        <taxon>Eucestoda</taxon>
        <taxon>Cyclophyllidea</taxon>
        <taxon>Mesocestoididae</taxon>
        <taxon>Mesocestoides</taxon>
    </lineage>
</organism>
<feature type="compositionally biased region" description="Basic and acidic residues" evidence="1">
    <location>
        <begin position="318"/>
        <end position="331"/>
    </location>
</feature>
<keyword evidence="2" id="KW-0812">Transmembrane</keyword>
<dbReference type="InterPro" id="IPR045168">
    <property type="entry name" value="YTH_prot"/>
</dbReference>
<evidence type="ECO:0000259" key="3">
    <source>
        <dbReference type="PROSITE" id="PS50882"/>
    </source>
</evidence>
<feature type="compositionally biased region" description="Basic and acidic residues" evidence="1">
    <location>
        <begin position="740"/>
        <end position="750"/>
    </location>
</feature>
<dbReference type="InterPro" id="IPR007275">
    <property type="entry name" value="YTH_domain"/>
</dbReference>
<feature type="compositionally biased region" description="Basic residues" evidence="1">
    <location>
        <begin position="685"/>
        <end position="695"/>
    </location>
</feature>
<dbReference type="GO" id="GO:0005654">
    <property type="term" value="C:nucleoplasm"/>
    <property type="evidence" value="ECO:0007669"/>
    <property type="project" value="TreeGrafter"/>
</dbReference>
<dbReference type="PANTHER" id="PTHR12357">
    <property type="entry name" value="YTH YT521-B HOMOLOGY DOMAIN-CONTAINING"/>
    <property type="match status" value="1"/>
</dbReference>
<dbReference type="Gene3D" id="3.10.590.10">
    <property type="entry name" value="ph1033 like domains"/>
    <property type="match status" value="1"/>
</dbReference>
<sequence length="750" mass="84866">MSVSGCGALGDPVNTANETEVVGNSNTVVDEFDELFLTDIRQTEDFVSSYDSVKQNSIVKNVSARDHSPSKEDVSEKREDTSLSSSDKCISPIHWDRSGEPDPIQDAVHVDAPENEFSKEADEQSQSESVKPESSKEAECIGNSFETMDPDILTDFDQLFINTKYFLIKSNNFDNVEIAKRKNAWATPIGNEGRLNRAYFDSNNVILVFSVRESGKFQGFARLASSSDPRLHIDWILPPRMSPDMLSSPFKLDWITKQELPFNNVAHLTNAWNEGKPVKIGRDGQEIEPVCGQALCRHFTLDSVESIPAIVRKIEPKKLKSNDSTRRRNAFDRLGTSQPHSSSSRRSRELGFNNPSSVGLLGAATTSSSSNVPLLMHHVNPTSAAMATVAAMAAIKSNQSRGALLPGADLSRLINPNSTLVPHLLSQAASTNPISLSAFYNNHGSALNRNLRQNKIPTRKRHGRSRSKSFTSRSSSGGRRSNDSDCHHRSRRERHRDYRQSAEPYRYRTRSGGLDDGDDSLMMTAIYYVFFPDIGLLLLFLLLRFNVAQRKEQVHTFKSVLDIVNISNSMKNHRSCRQYATCKTLVASICTFTIVLDCFPLSLTFFFQVMDVMFYSRRERRSSDRSPSPSNANSFINWYEERVNAFLRNASTSHQPKGRWSRHGDDDDGDNDDYSRSRSPSDDRHHRRAGRRSRQRSYGERRRYLDAEDEGSAAATYYHRRHDRSRSRGAGCYDDDDYEERTSDHSRYRR</sequence>
<feature type="region of interest" description="Disordered" evidence="1">
    <location>
        <begin position="650"/>
        <end position="750"/>
    </location>
</feature>
<dbReference type="Proteomes" id="UP000267029">
    <property type="component" value="Unassembled WGS sequence"/>
</dbReference>
<proteinExistence type="predicted"/>
<evidence type="ECO:0000313" key="5">
    <source>
        <dbReference type="Proteomes" id="UP000267029"/>
    </source>
</evidence>
<gene>
    <name evidence="4" type="ORF">MCOS_LOCUS5106</name>
</gene>
<keyword evidence="5" id="KW-1185">Reference proteome</keyword>
<dbReference type="STRING" id="53468.A0A0R3UDV5"/>
<feature type="compositionally biased region" description="Low complexity" evidence="1">
    <location>
        <begin position="468"/>
        <end position="479"/>
    </location>
</feature>
<feature type="domain" description="YTH" evidence="3">
    <location>
        <begin position="163"/>
        <end position="299"/>
    </location>
</feature>
<keyword evidence="2" id="KW-0472">Membrane</keyword>
<dbReference type="AlphaFoldDB" id="A0A0R3UDV5"/>
<dbReference type="Pfam" id="PF04146">
    <property type="entry name" value="YTH"/>
    <property type="match status" value="1"/>
</dbReference>
<evidence type="ECO:0000313" key="4">
    <source>
        <dbReference type="EMBL" id="VDD79103.1"/>
    </source>
</evidence>
<dbReference type="CDD" id="cd21134">
    <property type="entry name" value="YTH"/>
    <property type="match status" value="1"/>
</dbReference>
<dbReference type="EMBL" id="UXSR01005180">
    <property type="protein sequence ID" value="VDD79103.1"/>
    <property type="molecule type" value="Genomic_DNA"/>
</dbReference>
<name>A0A0R3UDV5_MESCO</name>
<feature type="compositionally biased region" description="Basic residues" evidence="1">
    <location>
        <begin position="718"/>
        <end position="727"/>
    </location>
</feature>
<feature type="region of interest" description="Disordered" evidence="1">
    <location>
        <begin position="447"/>
        <end position="511"/>
    </location>
</feature>
<feature type="region of interest" description="Disordered" evidence="1">
    <location>
        <begin position="61"/>
        <end position="138"/>
    </location>
</feature>
<evidence type="ECO:0000256" key="2">
    <source>
        <dbReference type="SAM" id="Phobius"/>
    </source>
</evidence>
<reference evidence="4 5" key="1">
    <citation type="submission" date="2018-10" db="EMBL/GenBank/DDBJ databases">
        <authorList>
            <consortium name="Pathogen Informatics"/>
        </authorList>
    </citation>
    <scope>NUCLEOTIDE SEQUENCE [LARGE SCALE GENOMIC DNA]</scope>
</reference>
<feature type="transmembrane region" description="Helical" evidence="2">
    <location>
        <begin position="525"/>
        <end position="543"/>
    </location>
</feature>
<feature type="region of interest" description="Disordered" evidence="1">
    <location>
        <begin position="318"/>
        <end position="352"/>
    </location>
</feature>
<dbReference type="GO" id="GO:1990247">
    <property type="term" value="F:N6-methyladenosine-containing RNA reader activity"/>
    <property type="evidence" value="ECO:0007669"/>
    <property type="project" value="TreeGrafter"/>
</dbReference>
<feature type="compositionally biased region" description="Basic and acidic residues" evidence="1">
    <location>
        <begin position="697"/>
        <end position="706"/>
    </location>
</feature>
<dbReference type="PROSITE" id="PS50882">
    <property type="entry name" value="YTH"/>
    <property type="match status" value="1"/>
</dbReference>
<feature type="compositionally biased region" description="Basic and acidic residues" evidence="1">
    <location>
        <begin position="108"/>
        <end position="122"/>
    </location>
</feature>
<evidence type="ECO:0000256" key="1">
    <source>
        <dbReference type="SAM" id="MobiDB-lite"/>
    </source>
</evidence>
<feature type="compositionally biased region" description="Basic and acidic residues" evidence="1">
    <location>
        <begin position="673"/>
        <end position="684"/>
    </location>
</feature>
<dbReference type="PANTHER" id="PTHR12357:SF3">
    <property type="entry name" value="YTH DOMAIN-CONTAINING PROTEIN 1"/>
    <property type="match status" value="1"/>
</dbReference>
<accession>A0A0R3UDV5</accession>
<feature type="transmembrane region" description="Helical" evidence="2">
    <location>
        <begin position="584"/>
        <end position="607"/>
    </location>
</feature>
<dbReference type="GO" id="GO:0000381">
    <property type="term" value="P:regulation of alternative mRNA splicing, via spliceosome"/>
    <property type="evidence" value="ECO:0007669"/>
    <property type="project" value="TreeGrafter"/>
</dbReference>
<dbReference type="OrthoDB" id="5842105at2759"/>
<feature type="compositionally biased region" description="Basic residues" evidence="1">
    <location>
        <begin position="457"/>
        <end position="467"/>
    </location>
</feature>
<dbReference type="GO" id="GO:0000398">
    <property type="term" value="P:mRNA splicing, via spliceosome"/>
    <property type="evidence" value="ECO:0007669"/>
    <property type="project" value="TreeGrafter"/>
</dbReference>
<dbReference type="GO" id="GO:0003729">
    <property type="term" value="F:mRNA binding"/>
    <property type="evidence" value="ECO:0007669"/>
    <property type="project" value="TreeGrafter"/>
</dbReference>
<protein>
    <recommendedName>
        <fullName evidence="3">YTH domain-containing protein</fullName>
    </recommendedName>
</protein>
<feature type="compositionally biased region" description="Polar residues" evidence="1">
    <location>
        <begin position="447"/>
        <end position="456"/>
    </location>
</feature>